<keyword evidence="1" id="KW-0808">Transferase</keyword>
<gene>
    <name evidence="1" type="ORF">ABIE13_000018</name>
</gene>
<reference evidence="1 2" key="1">
    <citation type="submission" date="2024-06" db="EMBL/GenBank/DDBJ databases">
        <title>Sorghum-associated microbial communities from plants grown in Nebraska, USA.</title>
        <authorList>
            <person name="Schachtman D."/>
        </authorList>
    </citation>
    <scope>NUCLEOTIDE SEQUENCE [LARGE SCALE GENOMIC DNA]</scope>
    <source>
        <strain evidence="1 2">2709</strain>
    </source>
</reference>
<dbReference type="Pfam" id="PF13489">
    <property type="entry name" value="Methyltransf_23"/>
    <property type="match status" value="1"/>
</dbReference>
<dbReference type="Gene3D" id="3.40.50.150">
    <property type="entry name" value="Vaccinia Virus protein VP39"/>
    <property type="match status" value="1"/>
</dbReference>
<keyword evidence="2" id="KW-1185">Reference proteome</keyword>
<dbReference type="Proteomes" id="UP001549320">
    <property type="component" value="Unassembled WGS sequence"/>
</dbReference>
<accession>A0ABV2Q1M3</accession>
<proteinExistence type="predicted"/>
<sequence length="281" mass="30831">MKKPDQVLGLPRDKPTSAASVAIQEARLPAAHAGVFPDQHALHRALVDVASARYRSGGRFSYHFARGKLGIDPLFIDLLRLGEFPAHGRFLDLGCGQAVFASWLLAARQCYEAGTWPAGWNPPPVMESLHGLELMSKDVARAEAAFAGEARVRVERGDICQTGFETVDVITIFDVLHYFGPDAQEDVLRRIRAALRPGGVLLARVGDAAGGFRFSLSRWVDQAVTFVRGHGFSPMYCRPVSDWARTLEELGFEVRTIRTEGGPPFANTMLIARVPRHGVSK</sequence>
<comment type="caution">
    <text evidence="1">The sequence shown here is derived from an EMBL/GenBank/DDBJ whole genome shotgun (WGS) entry which is preliminary data.</text>
</comment>
<evidence type="ECO:0000313" key="2">
    <source>
        <dbReference type="Proteomes" id="UP001549320"/>
    </source>
</evidence>
<name>A0ABV2Q1M3_9BURK</name>
<protein>
    <submittedName>
        <fullName evidence="1">SAM-dependent methyltransferase</fullName>
    </submittedName>
</protein>
<keyword evidence="1" id="KW-0489">Methyltransferase</keyword>
<dbReference type="GO" id="GO:0032259">
    <property type="term" value="P:methylation"/>
    <property type="evidence" value="ECO:0007669"/>
    <property type="project" value="UniProtKB-KW"/>
</dbReference>
<dbReference type="CDD" id="cd02440">
    <property type="entry name" value="AdoMet_MTases"/>
    <property type="match status" value="1"/>
</dbReference>
<dbReference type="SUPFAM" id="SSF53335">
    <property type="entry name" value="S-adenosyl-L-methionine-dependent methyltransferases"/>
    <property type="match status" value="1"/>
</dbReference>
<dbReference type="GO" id="GO:0008168">
    <property type="term" value="F:methyltransferase activity"/>
    <property type="evidence" value="ECO:0007669"/>
    <property type="project" value="UniProtKB-KW"/>
</dbReference>
<dbReference type="RefSeq" id="WP_354440085.1">
    <property type="nucleotide sequence ID" value="NZ_JBEPSH010000001.1"/>
</dbReference>
<dbReference type="EMBL" id="JBEPSH010000001">
    <property type="protein sequence ID" value="MET4574921.1"/>
    <property type="molecule type" value="Genomic_DNA"/>
</dbReference>
<organism evidence="1 2">
    <name type="scientific">Ottowia thiooxydans</name>
    <dbReference type="NCBI Taxonomy" id="219182"/>
    <lineage>
        <taxon>Bacteria</taxon>
        <taxon>Pseudomonadati</taxon>
        <taxon>Pseudomonadota</taxon>
        <taxon>Betaproteobacteria</taxon>
        <taxon>Burkholderiales</taxon>
        <taxon>Comamonadaceae</taxon>
        <taxon>Ottowia</taxon>
    </lineage>
</organism>
<dbReference type="InterPro" id="IPR029063">
    <property type="entry name" value="SAM-dependent_MTases_sf"/>
</dbReference>
<evidence type="ECO:0000313" key="1">
    <source>
        <dbReference type="EMBL" id="MET4574921.1"/>
    </source>
</evidence>